<accession>A0A5J5KUU7</accession>
<feature type="transmembrane region" description="Helical" evidence="2">
    <location>
        <begin position="253"/>
        <end position="272"/>
    </location>
</feature>
<dbReference type="EMBL" id="SZWF01000018">
    <property type="protein sequence ID" value="KAA9393487.1"/>
    <property type="molecule type" value="Genomic_DNA"/>
</dbReference>
<name>A0A5J5KUU7_9MICC</name>
<dbReference type="InterPro" id="IPR043968">
    <property type="entry name" value="SGNH"/>
</dbReference>
<feature type="domain" description="Acyltransferase 3" evidence="3">
    <location>
        <begin position="35"/>
        <end position="361"/>
    </location>
</feature>
<comment type="caution">
    <text evidence="5">The sequence shown here is derived from an EMBL/GenBank/DDBJ whole genome shotgun (WGS) entry which is preliminary data.</text>
</comment>
<dbReference type="Pfam" id="PF01757">
    <property type="entry name" value="Acyl_transf_3"/>
    <property type="match status" value="1"/>
</dbReference>
<dbReference type="InterPro" id="IPR002656">
    <property type="entry name" value="Acyl_transf_3_dom"/>
</dbReference>
<keyword evidence="5" id="KW-0012">Acyltransferase</keyword>
<feature type="transmembrane region" description="Helical" evidence="2">
    <location>
        <begin position="386"/>
        <end position="406"/>
    </location>
</feature>
<evidence type="ECO:0000259" key="3">
    <source>
        <dbReference type="Pfam" id="PF01757"/>
    </source>
</evidence>
<feature type="transmembrane region" description="Helical" evidence="2">
    <location>
        <begin position="96"/>
        <end position="118"/>
    </location>
</feature>
<dbReference type="GO" id="GO:0009103">
    <property type="term" value="P:lipopolysaccharide biosynthetic process"/>
    <property type="evidence" value="ECO:0007669"/>
    <property type="project" value="TreeGrafter"/>
</dbReference>
<keyword evidence="5" id="KW-0808">Transferase</keyword>
<organism evidence="5 6">
    <name type="scientific">Kocuria coralli</name>
    <dbReference type="NCBI Taxonomy" id="1461025"/>
    <lineage>
        <taxon>Bacteria</taxon>
        <taxon>Bacillati</taxon>
        <taxon>Actinomycetota</taxon>
        <taxon>Actinomycetes</taxon>
        <taxon>Micrococcales</taxon>
        <taxon>Micrococcaceae</taxon>
        <taxon>Kocuria</taxon>
    </lineage>
</organism>
<evidence type="ECO:0000313" key="6">
    <source>
        <dbReference type="Proteomes" id="UP000325957"/>
    </source>
</evidence>
<dbReference type="Pfam" id="PF19040">
    <property type="entry name" value="SGNH"/>
    <property type="match status" value="1"/>
</dbReference>
<proteinExistence type="predicted"/>
<gene>
    <name evidence="5" type="ORF">FCK90_11915</name>
</gene>
<feature type="region of interest" description="Disordered" evidence="1">
    <location>
        <begin position="1"/>
        <end position="29"/>
    </location>
</feature>
<feature type="transmembrane region" description="Helical" evidence="2">
    <location>
        <begin position="59"/>
        <end position="76"/>
    </location>
</feature>
<feature type="transmembrane region" description="Helical" evidence="2">
    <location>
        <begin position="172"/>
        <end position="190"/>
    </location>
</feature>
<feature type="transmembrane region" description="Helical" evidence="2">
    <location>
        <begin position="197"/>
        <end position="218"/>
    </location>
</feature>
<keyword evidence="2" id="KW-0812">Transmembrane</keyword>
<dbReference type="PANTHER" id="PTHR23028">
    <property type="entry name" value="ACETYLTRANSFERASE"/>
    <property type="match status" value="1"/>
</dbReference>
<keyword evidence="2" id="KW-0472">Membrane</keyword>
<dbReference type="PANTHER" id="PTHR23028:SF53">
    <property type="entry name" value="ACYL_TRANSF_3 DOMAIN-CONTAINING PROTEIN"/>
    <property type="match status" value="1"/>
</dbReference>
<feature type="domain" description="SGNH" evidence="4">
    <location>
        <begin position="500"/>
        <end position="705"/>
    </location>
</feature>
<feature type="transmembrane region" description="Helical" evidence="2">
    <location>
        <begin position="317"/>
        <end position="338"/>
    </location>
</feature>
<evidence type="ECO:0000313" key="5">
    <source>
        <dbReference type="EMBL" id="KAA9393487.1"/>
    </source>
</evidence>
<dbReference type="GO" id="GO:0016020">
    <property type="term" value="C:membrane"/>
    <property type="evidence" value="ECO:0007669"/>
    <property type="project" value="TreeGrafter"/>
</dbReference>
<dbReference type="InterPro" id="IPR050879">
    <property type="entry name" value="Acyltransferase_3"/>
</dbReference>
<feature type="transmembrane region" description="Helical" evidence="2">
    <location>
        <begin position="344"/>
        <end position="366"/>
    </location>
</feature>
<keyword evidence="6" id="KW-1185">Reference proteome</keyword>
<dbReference type="OrthoDB" id="3404679at2"/>
<protein>
    <submittedName>
        <fullName evidence="5">Acyltransferase</fullName>
    </submittedName>
</protein>
<evidence type="ECO:0000256" key="1">
    <source>
        <dbReference type="SAM" id="MobiDB-lite"/>
    </source>
</evidence>
<sequence length="716" mass="77476">MSAGLPPDPSAVGAVRGEPVAGAGRKERQAARRPEIQGLRGLALLLVVGFHLWGSGVSGGVDVFFVISAYLLTLSFMRKAEGGRPLGLLHYWSRTFVRLLVPVGIVLLTVLACAIAIYPRSRWQALWEQLLAAATYHLNWNLAQSSVDYYAGGGATSSPVQHMWSLAVQGQVFVLFPVLIAVAVLIARICGFRFRPVAVVVFATVLVTSLAASIATTHLNPAPAYFDTRLRLWEFALGALVALIVTRPIPRRLAVVLGWTGAAAVFGTGFIVGPDALFPGWAALLPTVGAAMVLMVKDDGGAHGVQAPLRARWLTWVGDRSYGIYLWHWPLLITYLLRTGRETVPLHVGLAIVALSILLSLGTEQAVKFVTRPRSAKQRASTRKELVRLVAIVGVVALPVTAAQAWTDTKARVQADYDRSAENYPGAAVATDAYDSSALPDLEPIPMWSEIDGEWGDPGPECTGDQIPDGFEDGGECYVYDPNPGAEDAEAVGDEVAATPLKQDGDQPQRTVVLLGDSHAKQLSEPLKAVADAQNWQLVSYLYPACRYAGHNDDYTDECNAFNETARAAVLDLDPDAVIGQGTRSLKDGDREELVAHWDEGMEPFAAEGISIVSVRDNPRWERDMYECVDLYGADSAMCSDSLEDALGGQAIVDQHEAEHPDVPLVDLTDLYCPDGQCGPVTGNMMVYRDMDHVTRTFGLTTAPELERRLLAALDW</sequence>
<dbReference type="RefSeq" id="WP_158034521.1">
    <property type="nucleotide sequence ID" value="NZ_ML708623.1"/>
</dbReference>
<keyword evidence="2" id="KW-1133">Transmembrane helix</keyword>
<feature type="transmembrane region" description="Helical" evidence="2">
    <location>
        <begin position="278"/>
        <end position="296"/>
    </location>
</feature>
<dbReference type="GO" id="GO:0016747">
    <property type="term" value="F:acyltransferase activity, transferring groups other than amino-acyl groups"/>
    <property type="evidence" value="ECO:0007669"/>
    <property type="project" value="InterPro"/>
</dbReference>
<reference evidence="5 6" key="1">
    <citation type="submission" date="2019-05" db="EMBL/GenBank/DDBJ databases">
        <title>Kocuria coralli sp. nov., a novel actinobacterium isolated from coral reef seawater.</title>
        <authorList>
            <person name="Li J."/>
        </authorList>
    </citation>
    <scope>NUCLEOTIDE SEQUENCE [LARGE SCALE GENOMIC DNA]</scope>
    <source>
        <strain evidence="5 6">SCSIO 13007</strain>
    </source>
</reference>
<feature type="transmembrane region" description="Helical" evidence="2">
    <location>
        <begin position="230"/>
        <end position="246"/>
    </location>
</feature>
<evidence type="ECO:0000256" key="2">
    <source>
        <dbReference type="SAM" id="Phobius"/>
    </source>
</evidence>
<dbReference type="AlphaFoldDB" id="A0A5J5KUU7"/>
<dbReference type="Proteomes" id="UP000325957">
    <property type="component" value="Unassembled WGS sequence"/>
</dbReference>
<evidence type="ECO:0000259" key="4">
    <source>
        <dbReference type="Pfam" id="PF19040"/>
    </source>
</evidence>